<evidence type="ECO:0000256" key="7">
    <source>
        <dbReference type="ARBA" id="ARBA00048552"/>
    </source>
</evidence>
<keyword evidence="5" id="KW-0548">Nucleotidyltransferase</keyword>
<evidence type="ECO:0000256" key="6">
    <source>
        <dbReference type="ARBA" id="ARBA00023163"/>
    </source>
</evidence>
<name>A0A381ZKZ0_9ZZZZ</name>
<evidence type="ECO:0000256" key="3">
    <source>
        <dbReference type="ARBA" id="ARBA00022478"/>
    </source>
</evidence>
<evidence type="ECO:0000256" key="4">
    <source>
        <dbReference type="ARBA" id="ARBA00022679"/>
    </source>
</evidence>
<dbReference type="AlphaFoldDB" id="A0A381ZKZ0"/>
<evidence type="ECO:0000259" key="8">
    <source>
        <dbReference type="Pfam" id="PF00940"/>
    </source>
</evidence>
<dbReference type="GO" id="GO:0034245">
    <property type="term" value="C:mitochondrial DNA-directed RNA polymerase complex"/>
    <property type="evidence" value="ECO:0007669"/>
    <property type="project" value="TreeGrafter"/>
</dbReference>
<dbReference type="PANTHER" id="PTHR10102">
    <property type="entry name" value="DNA-DIRECTED RNA POLYMERASE, MITOCHONDRIAL"/>
    <property type="match status" value="1"/>
</dbReference>
<keyword evidence="3" id="KW-0240">DNA-directed RNA polymerase</keyword>
<keyword evidence="6" id="KW-0804">Transcription</keyword>
<dbReference type="GO" id="GO:0003899">
    <property type="term" value="F:DNA-directed RNA polymerase activity"/>
    <property type="evidence" value="ECO:0007669"/>
    <property type="project" value="UniProtKB-EC"/>
</dbReference>
<dbReference type="InterPro" id="IPR046950">
    <property type="entry name" value="DNA-dir_Rpol_C_phage-type"/>
</dbReference>
<keyword evidence="4" id="KW-0808">Transferase</keyword>
<evidence type="ECO:0000313" key="9">
    <source>
        <dbReference type="EMBL" id="SVA89814.1"/>
    </source>
</evidence>
<evidence type="ECO:0000256" key="1">
    <source>
        <dbReference type="ARBA" id="ARBA00009493"/>
    </source>
</evidence>
<sequence length="556" mass="63361">MDTAIEQYALETSWSTRITDEIVLESIQGDVPFSMELNILEAITDLNRGKVSNKEIYIKLFSIILKDKIGKPIQALATQLGHIAGIKDSACAFEWGILLVKECRNSGLYTLKEIDGDWYVQPSFTLDKKTQQKLAKLQYLPPMKTVPVKWTNNHNGGWLWENKHLVLGSRFTKHDSPLAYDVINTLQEIPWEIDTDTYLFERQTNRVMNKKKFLRVINEYLGTPFHFVWRYDSRGRSYSSGYDLNLQSNEYGKSLLSLHKKELITPAGIHNLHIAIANHAGKDKLTWADREGWARSQDAGNCWNVTAWKEPVLGRKAIRTLRDTKAGKPTGYVMSLDATASGLQVMAAVSGCKQTAKLVNMIDPATRYDLYTEIADLMNTQLSKPVPRKIVKQAAMTHYYNSKATPKALLSKNELAIFYDVITGLLPGAEHIMDIINVCWNADADHHTWVMPDGHTVYIPVIEGINGVYADPELGEIPLRWYHQTKSENFRSLCPNIVHSIDGYVAREMVRRCDFQLSHVHDCFVFNPNHLSKVTTTYRRIMAEIAKGELFRDILR</sequence>
<reference evidence="9" key="1">
    <citation type="submission" date="2018-05" db="EMBL/GenBank/DDBJ databases">
        <authorList>
            <person name="Lanie J.A."/>
            <person name="Ng W.-L."/>
            <person name="Kazmierczak K.M."/>
            <person name="Andrzejewski T.M."/>
            <person name="Davidsen T.M."/>
            <person name="Wayne K.J."/>
            <person name="Tettelin H."/>
            <person name="Glass J.I."/>
            <person name="Rusch D."/>
            <person name="Podicherti R."/>
            <person name="Tsui H.-C.T."/>
            <person name="Winkler M.E."/>
        </authorList>
    </citation>
    <scope>NUCLEOTIDE SEQUENCE</scope>
</reference>
<organism evidence="9">
    <name type="scientific">marine metagenome</name>
    <dbReference type="NCBI Taxonomy" id="408172"/>
    <lineage>
        <taxon>unclassified sequences</taxon>
        <taxon>metagenomes</taxon>
        <taxon>ecological metagenomes</taxon>
    </lineage>
</organism>
<dbReference type="GO" id="GO:0006390">
    <property type="term" value="P:mitochondrial transcription"/>
    <property type="evidence" value="ECO:0007669"/>
    <property type="project" value="TreeGrafter"/>
</dbReference>
<protein>
    <recommendedName>
        <fullName evidence="2">DNA-directed RNA polymerase</fullName>
        <ecNumber evidence="2">2.7.7.6</ecNumber>
    </recommendedName>
</protein>
<comment type="similarity">
    <text evidence="1">Belongs to the phage and mitochondrial RNA polymerase family.</text>
</comment>
<comment type="catalytic activity">
    <reaction evidence="7">
        <text>RNA(n) + a ribonucleoside 5'-triphosphate = RNA(n+1) + diphosphate</text>
        <dbReference type="Rhea" id="RHEA:21248"/>
        <dbReference type="Rhea" id="RHEA-COMP:14527"/>
        <dbReference type="Rhea" id="RHEA-COMP:17342"/>
        <dbReference type="ChEBI" id="CHEBI:33019"/>
        <dbReference type="ChEBI" id="CHEBI:61557"/>
        <dbReference type="ChEBI" id="CHEBI:140395"/>
        <dbReference type="EC" id="2.7.7.6"/>
    </reaction>
</comment>
<dbReference type="InterPro" id="IPR002092">
    <property type="entry name" value="DNA-dir_Rpol_phage-type"/>
</dbReference>
<dbReference type="EMBL" id="UINC01021702">
    <property type="protein sequence ID" value="SVA89814.1"/>
    <property type="molecule type" value="Genomic_DNA"/>
</dbReference>
<dbReference type="SUPFAM" id="SSF56672">
    <property type="entry name" value="DNA/RNA polymerases"/>
    <property type="match status" value="1"/>
</dbReference>
<gene>
    <name evidence="9" type="ORF">METZ01_LOCUS142668</name>
</gene>
<feature type="non-terminal residue" evidence="9">
    <location>
        <position position="556"/>
    </location>
</feature>
<accession>A0A381ZKZ0</accession>
<evidence type="ECO:0000256" key="2">
    <source>
        <dbReference type="ARBA" id="ARBA00012418"/>
    </source>
</evidence>
<dbReference type="EC" id="2.7.7.6" evidence="2"/>
<evidence type="ECO:0000256" key="5">
    <source>
        <dbReference type="ARBA" id="ARBA00022695"/>
    </source>
</evidence>
<dbReference type="Pfam" id="PF00940">
    <property type="entry name" value="RNA_pol"/>
    <property type="match status" value="1"/>
</dbReference>
<dbReference type="GO" id="GO:0003677">
    <property type="term" value="F:DNA binding"/>
    <property type="evidence" value="ECO:0007669"/>
    <property type="project" value="InterPro"/>
</dbReference>
<feature type="domain" description="DNA-directed RNA polymerase C-terminal" evidence="8">
    <location>
        <begin position="266"/>
        <end position="403"/>
    </location>
</feature>
<dbReference type="InterPro" id="IPR043502">
    <property type="entry name" value="DNA/RNA_pol_sf"/>
</dbReference>
<proteinExistence type="inferred from homology"/>
<dbReference type="PANTHER" id="PTHR10102:SF0">
    <property type="entry name" value="DNA-DIRECTED RNA POLYMERASE, MITOCHONDRIAL"/>
    <property type="match status" value="1"/>
</dbReference>